<dbReference type="HOGENOM" id="CLU_028367_3_2_0"/>
<dbReference type="InParanoid" id="E8MYF8"/>
<keyword evidence="8" id="KW-1185">Reference proteome</keyword>
<dbReference type="STRING" id="926569.ANT_00690"/>
<dbReference type="InterPro" id="IPR007235">
    <property type="entry name" value="Glyco_trans_28_C"/>
</dbReference>
<dbReference type="SUPFAM" id="SSF53756">
    <property type="entry name" value="UDP-Glycosyltransferase/glycogen phosphorylase"/>
    <property type="match status" value="1"/>
</dbReference>
<dbReference type="GO" id="GO:0009247">
    <property type="term" value="P:glycolipid biosynthetic process"/>
    <property type="evidence" value="ECO:0007669"/>
    <property type="project" value="InterPro"/>
</dbReference>
<dbReference type="EMBL" id="AP012029">
    <property type="protein sequence ID" value="BAJ62103.1"/>
    <property type="molecule type" value="Genomic_DNA"/>
</dbReference>
<dbReference type="Pfam" id="PF06925">
    <property type="entry name" value="MGDG_synth"/>
    <property type="match status" value="1"/>
</dbReference>
<keyword evidence="3" id="KW-0328">Glycosyltransferase</keyword>
<proteinExistence type="inferred from homology"/>
<protein>
    <submittedName>
        <fullName evidence="7">Monogalactosyldiacylglycerol synthase family protein</fullName>
    </submittedName>
</protein>
<dbReference type="GO" id="GO:0016020">
    <property type="term" value="C:membrane"/>
    <property type="evidence" value="ECO:0007669"/>
    <property type="project" value="UniProtKB-SubCell"/>
</dbReference>
<dbReference type="RefSeq" id="WP_013558501.1">
    <property type="nucleotide sequence ID" value="NC_014960.1"/>
</dbReference>
<dbReference type="Gene3D" id="3.40.50.2000">
    <property type="entry name" value="Glycogen Phosphorylase B"/>
    <property type="match status" value="1"/>
</dbReference>
<dbReference type="Proteomes" id="UP000008922">
    <property type="component" value="Chromosome"/>
</dbReference>
<feature type="domain" description="Diacylglycerol glucosyltransferase N-terminal" evidence="6">
    <location>
        <begin position="23"/>
        <end position="187"/>
    </location>
</feature>
<evidence type="ECO:0000256" key="2">
    <source>
        <dbReference type="ARBA" id="ARBA00006962"/>
    </source>
</evidence>
<dbReference type="PANTHER" id="PTHR43025">
    <property type="entry name" value="MONOGALACTOSYLDIACYLGLYCEROL SYNTHASE"/>
    <property type="match status" value="1"/>
</dbReference>
<evidence type="ECO:0000259" key="6">
    <source>
        <dbReference type="Pfam" id="PF06925"/>
    </source>
</evidence>
<keyword evidence="4" id="KW-0808">Transferase</keyword>
<dbReference type="eggNOG" id="COG0707">
    <property type="taxonomic scope" value="Bacteria"/>
</dbReference>
<organism evidence="7 8">
    <name type="scientific">Anaerolinea thermophila (strain DSM 14523 / JCM 11388 / NBRC 100420 / UNI-1)</name>
    <dbReference type="NCBI Taxonomy" id="926569"/>
    <lineage>
        <taxon>Bacteria</taxon>
        <taxon>Bacillati</taxon>
        <taxon>Chloroflexota</taxon>
        <taxon>Anaerolineae</taxon>
        <taxon>Anaerolineales</taxon>
        <taxon>Anaerolineaceae</taxon>
        <taxon>Anaerolinea</taxon>
    </lineage>
</organism>
<evidence type="ECO:0000259" key="5">
    <source>
        <dbReference type="Pfam" id="PF04101"/>
    </source>
</evidence>
<dbReference type="OrthoDB" id="9815663at2"/>
<dbReference type="InterPro" id="IPR009695">
    <property type="entry name" value="Diacylglyc_glucosyltr_N"/>
</dbReference>
<comment type="similarity">
    <text evidence="2">Belongs to the glycosyltransferase 28 family.</text>
</comment>
<gene>
    <name evidence="7" type="ordered locus">ANT_00690</name>
</gene>
<evidence type="ECO:0000313" key="8">
    <source>
        <dbReference type="Proteomes" id="UP000008922"/>
    </source>
</evidence>
<comment type="subcellular location">
    <subcellularLocation>
        <location evidence="1">Membrane</location>
    </subcellularLocation>
</comment>
<dbReference type="InterPro" id="IPR050519">
    <property type="entry name" value="Glycosyltransf_28_UgtP"/>
</dbReference>
<dbReference type="PANTHER" id="PTHR43025:SF3">
    <property type="entry name" value="MONOGALACTOSYLDIACYLGLYCEROL SYNTHASE 1, CHLOROPLASTIC"/>
    <property type="match status" value="1"/>
</dbReference>
<evidence type="ECO:0000256" key="4">
    <source>
        <dbReference type="ARBA" id="ARBA00022679"/>
    </source>
</evidence>
<accession>E8MYF8</accession>
<evidence type="ECO:0000256" key="1">
    <source>
        <dbReference type="ARBA" id="ARBA00004370"/>
    </source>
</evidence>
<dbReference type="Pfam" id="PF04101">
    <property type="entry name" value="Glyco_tran_28_C"/>
    <property type="match status" value="1"/>
</dbReference>
<dbReference type="GO" id="GO:0016758">
    <property type="term" value="F:hexosyltransferase activity"/>
    <property type="evidence" value="ECO:0007669"/>
    <property type="project" value="InterPro"/>
</dbReference>
<dbReference type="AlphaFoldDB" id="E8MYF8"/>
<dbReference type="FunCoup" id="E8MYF8">
    <property type="interactions" value="65"/>
</dbReference>
<evidence type="ECO:0000256" key="3">
    <source>
        <dbReference type="ARBA" id="ARBA00022676"/>
    </source>
</evidence>
<dbReference type="KEGG" id="atm:ANT_00690"/>
<reference evidence="7 8" key="1">
    <citation type="submission" date="2010-12" db="EMBL/GenBank/DDBJ databases">
        <title>Whole genome sequence of Anaerolinea thermophila UNI-1.</title>
        <authorList>
            <person name="Narita-Yamada S."/>
            <person name="Kishi E."/>
            <person name="Watanabe Y."/>
            <person name="Takasaki K."/>
            <person name="Ankai A."/>
            <person name="Oguchi A."/>
            <person name="Fukui S."/>
            <person name="Takahashi M."/>
            <person name="Yashiro I."/>
            <person name="Hosoyama A."/>
            <person name="Sekiguchi Y."/>
            <person name="Hanada S."/>
            <person name="Fujita N."/>
        </authorList>
    </citation>
    <scope>NUCLEOTIDE SEQUENCE [LARGE SCALE GENOMIC DNA]</scope>
    <source>
        <strain evidence="8">DSM 14523 / JCM 11388 / NBRC 100420 / UNI-1</strain>
    </source>
</reference>
<sequence>MIPPLPAEPRRIVFLFSDTGGGHRSAAEAIIEALDVLYEGRIACEMVDFFKQYAPPPMNLAPEIYPPLSRMPALWGMGYRISDGPRRTRVFYSAIWPYVRRHIQQLMAEHPAHLYVSVHQLINTPMARALAGTGIPLVTVVTDMVTTHAAWYARGATHVVVPTEEAFRRGVNAGLSPEQMTVVGMPVALRFQRLNEAREDIRRRLGWNENLPVALMVGGGEGMGPLEEMARAVDEAQLPVTLAIVTGRNQALRMRLERRRWHIPVHVYGFVTEMPAFMRAADILVSKAGPGTISEAFISGLPILLYSKMPGQEDGNVTYVVETGAGLWTPTPEELVSALRRWLEHPEELRRAAEVCRQLARPDAASEIARILARYAGIS</sequence>
<feature type="domain" description="Glycosyl transferase family 28 C-terminal" evidence="5">
    <location>
        <begin position="217"/>
        <end position="365"/>
    </location>
</feature>
<name>E8MYF8_ANATU</name>
<evidence type="ECO:0000313" key="7">
    <source>
        <dbReference type="EMBL" id="BAJ62103.1"/>
    </source>
</evidence>